<reference evidence="1 2" key="1">
    <citation type="journal article" date="2021" name="Elife">
        <title>Chloroplast acquisition without the gene transfer in kleptoplastic sea slugs, Plakobranchus ocellatus.</title>
        <authorList>
            <person name="Maeda T."/>
            <person name="Takahashi S."/>
            <person name="Yoshida T."/>
            <person name="Shimamura S."/>
            <person name="Takaki Y."/>
            <person name="Nagai Y."/>
            <person name="Toyoda A."/>
            <person name="Suzuki Y."/>
            <person name="Arimoto A."/>
            <person name="Ishii H."/>
            <person name="Satoh N."/>
            <person name="Nishiyama T."/>
            <person name="Hasebe M."/>
            <person name="Maruyama T."/>
            <person name="Minagawa J."/>
            <person name="Obokata J."/>
            <person name="Shigenobu S."/>
        </authorList>
    </citation>
    <scope>NUCLEOTIDE SEQUENCE [LARGE SCALE GENOMIC DNA]</scope>
</reference>
<sequence>MYGRLRKEDCEKKFHPEKACKKNMGRDTICSVNALSTLALCYRAVKSAPVWTRSPNTKLVDVKLRELMRTIEALGDNRLTLDKTCKDRLHIHVLYMMLKWKLKGSPTPMYERYSKASETTDHIVLNCPVMKLHVYSGYATVYNADEEVVDQQT</sequence>
<accession>A0AAV4JEK7</accession>
<organism evidence="1 2">
    <name type="scientific">Elysia marginata</name>
    <dbReference type="NCBI Taxonomy" id="1093978"/>
    <lineage>
        <taxon>Eukaryota</taxon>
        <taxon>Metazoa</taxon>
        <taxon>Spiralia</taxon>
        <taxon>Lophotrochozoa</taxon>
        <taxon>Mollusca</taxon>
        <taxon>Gastropoda</taxon>
        <taxon>Heterobranchia</taxon>
        <taxon>Euthyneura</taxon>
        <taxon>Panpulmonata</taxon>
        <taxon>Sacoglossa</taxon>
        <taxon>Placobranchoidea</taxon>
        <taxon>Plakobranchidae</taxon>
        <taxon>Elysia</taxon>
    </lineage>
</organism>
<keyword evidence="2" id="KW-1185">Reference proteome</keyword>
<comment type="caution">
    <text evidence="1">The sequence shown here is derived from an EMBL/GenBank/DDBJ whole genome shotgun (WGS) entry which is preliminary data.</text>
</comment>
<evidence type="ECO:0000313" key="1">
    <source>
        <dbReference type="EMBL" id="GFS20805.1"/>
    </source>
</evidence>
<gene>
    <name evidence="1" type="ORF">ElyMa_003323000</name>
</gene>
<protein>
    <submittedName>
        <fullName evidence="1">Uncharacterized protein</fullName>
    </submittedName>
</protein>
<evidence type="ECO:0000313" key="2">
    <source>
        <dbReference type="Proteomes" id="UP000762676"/>
    </source>
</evidence>
<name>A0AAV4JEK7_9GAST</name>
<dbReference type="AlphaFoldDB" id="A0AAV4JEK7"/>
<proteinExistence type="predicted"/>
<dbReference type="EMBL" id="BMAT01006836">
    <property type="protein sequence ID" value="GFS20805.1"/>
    <property type="molecule type" value="Genomic_DNA"/>
</dbReference>
<dbReference type="Proteomes" id="UP000762676">
    <property type="component" value="Unassembled WGS sequence"/>
</dbReference>